<dbReference type="RefSeq" id="WP_095415396.1">
    <property type="nucleotide sequence ID" value="NZ_CP018477.1"/>
</dbReference>
<dbReference type="GO" id="GO:0003677">
    <property type="term" value="F:DNA binding"/>
    <property type="evidence" value="ECO:0007669"/>
    <property type="project" value="UniProtKB-UniRule"/>
</dbReference>
<dbReference type="EMBL" id="CP018477">
    <property type="protein sequence ID" value="ASV75282.1"/>
    <property type="molecule type" value="Genomic_DNA"/>
</dbReference>
<dbReference type="InterPro" id="IPR004401">
    <property type="entry name" value="YbaB/EbfC"/>
</dbReference>
<comment type="subunit">
    <text evidence="2">Homodimer.</text>
</comment>
<dbReference type="InterPro" id="IPR036894">
    <property type="entry name" value="YbaB-like_sf"/>
</dbReference>
<name>A0A286RH63_9BACT</name>
<keyword evidence="1 2" id="KW-0238">DNA-binding</keyword>
<evidence type="ECO:0000313" key="4">
    <source>
        <dbReference type="Proteomes" id="UP000215086"/>
    </source>
</evidence>
<keyword evidence="4" id="KW-1185">Reference proteome</keyword>
<dbReference type="OrthoDB" id="288497at2"/>
<dbReference type="Pfam" id="PF02575">
    <property type="entry name" value="YbaB_DNA_bd"/>
    <property type="match status" value="1"/>
</dbReference>
<dbReference type="Gene3D" id="3.30.1310.10">
    <property type="entry name" value="Nucleoid-associated protein YbaB-like domain"/>
    <property type="match status" value="1"/>
</dbReference>
<dbReference type="GO" id="GO:0043590">
    <property type="term" value="C:bacterial nucleoid"/>
    <property type="evidence" value="ECO:0007669"/>
    <property type="project" value="UniProtKB-UniRule"/>
</dbReference>
<evidence type="ECO:0000313" key="3">
    <source>
        <dbReference type="EMBL" id="ASV75282.1"/>
    </source>
</evidence>
<protein>
    <recommendedName>
        <fullName evidence="2">Nucleoid-associated protein THTE_2680</fullName>
    </recommendedName>
</protein>
<dbReference type="SUPFAM" id="SSF82607">
    <property type="entry name" value="YbaB-like"/>
    <property type="match status" value="1"/>
</dbReference>
<evidence type="ECO:0000256" key="2">
    <source>
        <dbReference type="HAMAP-Rule" id="MF_00274"/>
    </source>
</evidence>
<comment type="similarity">
    <text evidence="2">Belongs to the YbaB/EbfC family.</text>
</comment>
<sequence length="117" mass="12821">MLKELAQLTALLRNAKDISEKLEGVMARLKEERIVGSAGGGLVKVEVDGLADPRRVTIEPALLKPEDKDLLEELLVGAMRDAIQKARERHMQLVTEFTGGLPLPGLDIFSKFLGTTE</sequence>
<dbReference type="PANTHER" id="PTHR33449">
    <property type="entry name" value="NUCLEOID-ASSOCIATED PROTEIN YBAB"/>
    <property type="match status" value="1"/>
</dbReference>
<gene>
    <name evidence="3" type="ORF">THTE_2680</name>
</gene>
<accession>A0A286RH63</accession>
<dbReference type="HAMAP" id="MF_00274">
    <property type="entry name" value="DNA_YbaB_EbfC"/>
    <property type="match status" value="1"/>
</dbReference>
<comment type="function">
    <text evidence="2">Binds to DNA and alters its conformation. May be involved in regulation of gene expression, nucleoid organization and DNA protection.</text>
</comment>
<dbReference type="GO" id="GO:0005829">
    <property type="term" value="C:cytosol"/>
    <property type="evidence" value="ECO:0007669"/>
    <property type="project" value="TreeGrafter"/>
</dbReference>
<proteinExistence type="inferred from homology"/>
<dbReference type="PANTHER" id="PTHR33449:SF1">
    <property type="entry name" value="NUCLEOID-ASSOCIATED PROTEIN YBAB"/>
    <property type="match status" value="1"/>
</dbReference>
<dbReference type="NCBIfam" id="TIGR00103">
    <property type="entry name" value="DNA_YbaB_EbfC"/>
    <property type="match status" value="1"/>
</dbReference>
<organism evidence="3 4">
    <name type="scientific">Thermogutta terrifontis</name>
    <dbReference type="NCBI Taxonomy" id="1331910"/>
    <lineage>
        <taxon>Bacteria</taxon>
        <taxon>Pseudomonadati</taxon>
        <taxon>Planctomycetota</taxon>
        <taxon>Planctomycetia</taxon>
        <taxon>Pirellulales</taxon>
        <taxon>Thermoguttaceae</taxon>
        <taxon>Thermogutta</taxon>
    </lineage>
</organism>
<dbReference type="Proteomes" id="UP000215086">
    <property type="component" value="Chromosome"/>
</dbReference>
<dbReference type="KEGG" id="ttf:THTE_2680"/>
<dbReference type="AlphaFoldDB" id="A0A286RH63"/>
<keyword evidence="2" id="KW-0963">Cytoplasm</keyword>
<dbReference type="PIRSF" id="PIRSF004555">
    <property type="entry name" value="UCP004555"/>
    <property type="match status" value="1"/>
</dbReference>
<comment type="subcellular location">
    <subcellularLocation>
        <location evidence="2">Cytoplasm</location>
        <location evidence="2">Nucleoid</location>
    </subcellularLocation>
</comment>
<reference evidence="3 4" key="1">
    <citation type="journal article" name="Front. Microbiol.">
        <title>Sugar Metabolism of the First Thermophilic Planctomycete Thermogutta terrifontis: Comparative Genomic and Transcriptomic Approaches.</title>
        <authorList>
            <person name="Elcheninov A.G."/>
            <person name="Menzel P."/>
            <person name="Gudbergsdottir S.R."/>
            <person name="Slesarev A.I."/>
            <person name="Kadnikov V.V."/>
            <person name="Krogh A."/>
            <person name="Bonch-Osmolovskaya E.A."/>
            <person name="Peng X."/>
            <person name="Kublanov I.V."/>
        </authorList>
    </citation>
    <scope>NUCLEOTIDE SEQUENCE [LARGE SCALE GENOMIC DNA]</scope>
    <source>
        <strain evidence="3 4">R1</strain>
    </source>
</reference>
<evidence type="ECO:0000256" key="1">
    <source>
        <dbReference type="ARBA" id="ARBA00023125"/>
    </source>
</evidence>